<dbReference type="PANTHER" id="PTHR37812">
    <property type="entry name" value="MU-LIKE PROPHAGE FLUMU PROTEIN C"/>
    <property type="match status" value="1"/>
</dbReference>
<accession>A0A9P3U5C6</accession>
<dbReference type="EMBL" id="DAEQIJ010000020">
    <property type="protein sequence ID" value="HBH2621473.1"/>
    <property type="molecule type" value="Genomic_DNA"/>
</dbReference>
<dbReference type="SUPFAM" id="SSF46689">
    <property type="entry name" value="Homeodomain-like"/>
    <property type="match status" value="1"/>
</dbReference>
<dbReference type="InterPro" id="IPR049739">
    <property type="entry name" value="YraL-like"/>
</dbReference>
<evidence type="ECO:0000259" key="1">
    <source>
        <dbReference type="Pfam" id="PF08765"/>
    </source>
</evidence>
<dbReference type="Pfam" id="PF08765">
    <property type="entry name" value="Mor"/>
    <property type="match status" value="1"/>
</dbReference>
<comment type="caution">
    <text evidence="2">The sequence shown here is derived from an EMBL/GenBank/DDBJ whole genome shotgun (WGS) entry which is preliminary data.</text>
</comment>
<evidence type="ECO:0000313" key="3">
    <source>
        <dbReference type="Proteomes" id="UP000879542"/>
    </source>
</evidence>
<dbReference type="PANTHER" id="PTHR37812:SF1">
    <property type="entry name" value="MU-LIKE PROPHAGE FLUMU PROTEIN C"/>
    <property type="match status" value="1"/>
</dbReference>
<dbReference type="NCBIfam" id="NF040785">
    <property type="entry name" value="CD3324_fam"/>
    <property type="match status" value="1"/>
</dbReference>
<dbReference type="InterPro" id="IPR052411">
    <property type="entry name" value="c-mor_Regulatory_Protein"/>
</dbReference>
<feature type="domain" description="Mor transcription activator" evidence="1">
    <location>
        <begin position="12"/>
        <end position="87"/>
    </location>
</feature>
<dbReference type="Proteomes" id="UP000879542">
    <property type="component" value="Unassembled WGS sequence"/>
</dbReference>
<gene>
    <name evidence="2" type="ORF">KRQ00_003261</name>
</gene>
<dbReference type="RefSeq" id="WP_003429998.1">
    <property type="nucleotide sequence ID" value="NZ_AP025558.1"/>
</dbReference>
<reference evidence="2" key="1">
    <citation type="journal article" date="2018" name="Genome Biol.">
        <title>SKESA: strategic k-mer extension for scrupulous assemblies.</title>
        <authorList>
            <person name="Souvorov A."/>
            <person name="Agarwala R."/>
            <person name="Lipman D.J."/>
        </authorList>
    </citation>
    <scope>NUCLEOTIDE SEQUENCE</scope>
    <source>
        <strain evidence="2">Clostridioides</strain>
    </source>
</reference>
<organism evidence="2 3">
    <name type="scientific">Clostridioides difficile</name>
    <name type="common">Peptoclostridium difficile</name>
    <dbReference type="NCBI Taxonomy" id="1496"/>
    <lineage>
        <taxon>Bacteria</taxon>
        <taxon>Bacillati</taxon>
        <taxon>Bacillota</taxon>
        <taxon>Clostridia</taxon>
        <taxon>Peptostreptococcales</taxon>
        <taxon>Peptostreptococcaceae</taxon>
        <taxon>Clostridioides</taxon>
    </lineage>
</organism>
<reference evidence="2" key="2">
    <citation type="submission" date="2021-06" db="EMBL/GenBank/DDBJ databases">
        <authorList>
            <consortium name="NCBI Pathogen Detection Project"/>
        </authorList>
    </citation>
    <scope>NUCLEOTIDE SEQUENCE</scope>
    <source>
        <strain evidence="2">Clostridioides</strain>
    </source>
</reference>
<name>A0A9P3U5C6_CLODI</name>
<dbReference type="Gene3D" id="1.10.10.60">
    <property type="entry name" value="Homeodomain-like"/>
    <property type="match status" value="1"/>
</dbReference>
<dbReference type="InterPro" id="IPR014875">
    <property type="entry name" value="Mor_transcription_activator"/>
</dbReference>
<proteinExistence type="predicted"/>
<evidence type="ECO:0000313" key="2">
    <source>
        <dbReference type="EMBL" id="HBH2621473.1"/>
    </source>
</evidence>
<sequence>MSYQNSIDLLPKELIEQVQEYIDGKVIYIPKKQEHKNHWGENTNTKQVLASRNSQICINFQNGMSIKQLSEKYFLTEKSIQRILKQQNL</sequence>
<protein>
    <recommendedName>
        <fullName evidence="1">Mor transcription activator domain-containing protein</fullName>
    </recommendedName>
</protein>
<dbReference type="AlphaFoldDB" id="A0A9P3U5C6"/>
<dbReference type="InterPro" id="IPR009057">
    <property type="entry name" value="Homeodomain-like_sf"/>
</dbReference>